<proteinExistence type="predicted"/>
<keyword evidence="2" id="KW-1003">Cell membrane</keyword>
<accession>A0A8K0CYL3</accession>
<protein>
    <submittedName>
        <fullName evidence="10">Uncharacterized protein</fullName>
    </submittedName>
</protein>
<dbReference type="PANTHER" id="PTHR21137:SF35">
    <property type="entry name" value="ODORANT RECEPTOR 19A-RELATED"/>
    <property type="match status" value="1"/>
</dbReference>
<sequence length="127" mass="14828">MTFYNYNIIPFFCSSVNFQQQIKHAVTFIGVLMQLSFYCIPANYIAREALAVADAIYFSDWYSQYYPFLRYPVCVMIQNAQQEITIKASGLINMNAATVLNVSYNFYYASTFSHRTHVQLVIRKVRK</sequence>
<evidence type="ECO:0000256" key="8">
    <source>
        <dbReference type="ARBA" id="ARBA00023170"/>
    </source>
</evidence>
<keyword evidence="5" id="KW-0552">Olfaction</keyword>
<dbReference type="InterPro" id="IPR004117">
    <property type="entry name" value="7tm6_olfct_rcpt"/>
</dbReference>
<reference evidence="10" key="1">
    <citation type="submission" date="2019-08" db="EMBL/GenBank/DDBJ databases">
        <title>The genome of the North American firefly Photinus pyralis.</title>
        <authorList>
            <consortium name="Photinus pyralis genome working group"/>
            <person name="Fallon T.R."/>
            <person name="Sander Lower S.E."/>
            <person name="Weng J.-K."/>
        </authorList>
    </citation>
    <scope>NUCLEOTIDE SEQUENCE</scope>
    <source>
        <strain evidence="10">TRF0915ILg1</strain>
        <tissue evidence="10">Whole body</tissue>
    </source>
</reference>
<keyword evidence="6" id="KW-1133">Transmembrane helix</keyword>
<dbReference type="AlphaFoldDB" id="A0A8K0CYL3"/>
<dbReference type="Proteomes" id="UP000801492">
    <property type="component" value="Unassembled WGS sequence"/>
</dbReference>
<name>A0A8K0CYL3_IGNLU</name>
<organism evidence="10 11">
    <name type="scientific">Ignelater luminosus</name>
    <name type="common">Cucubano</name>
    <name type="synonym">Pyrophorus luminosus</name>
    <dbReference type="NCBI Taxonomy" id="2038154"/>
    <lineage>
        <taxon>Eukaryota</taxon>
        <taxon>Metazoa</taxon>
        <taxon>Ecdysozoa</taxon>
        <taxon>Arthropoda</taxon>
        <taxon>Hexapoda</taxon>
        <taxon>Insecta</taxon>
        <taxon>Pterygota</taxon>
        <taxon>Neoptera</taxon>
        <taxon>Endopterygota</taxon>
        <taxon>Coleoptera</taxon>
        <taxon>Polyphaga</taxon>
        <taxon>Elateriformia</taxon>
        <taxon>Elateroidea</taxon>
        <taxon>Elateridae</taxon>
        <taxon>Agrypninae</taxon>
        <taxon>Pyrophorini</taxon>
        <taxon>Ignelater</taxon>
    </lineage>
</organism>
<keyword evidence="4" id="KW-0812">Transmembrane</keyword>
<evidence type="ECO:0000313" key="10">
    <source>
        <dbReference type="EMBL" id="KAF2894829.1"/>
    </source>
</evidence>
<evidence type="ECO:0000256" key="4">
    <source>
        <dbReference type="ARBA" id="ARBA00022692"/>
    </source>
</evidence>
<keyword evidence="3" id="KW-0716">Sensory transduction</keyword>
<evidence type="ECO:0000313" key="11">
    <source>
        <dbReference type="Proteomes" id="UP000801492"/>
    </source>
</evidence>
<evidence type="ECO:0000256" key="6">
    <source>
        <dbReference type="ARBA" id="ARBA00022989"/>
    </source>
</evidence>
<evidence type="ECO:0000256" key="2">
    <source>
        <dbReference type="ARBA" id="ARBA00022475"/>
    </source>
</evidence>
<dbReference type="GO" id="GO:0004984">
    <property type="term" value="F:olfactory receptor activity"/>
    <property type="evidence" value="ECO:0007669"/>
    <property type="project" value="InterPro"/>
</dbReference>
<keyword evidence="9" id="KW-0807">Transducer</keyword>
<keyword evidence="11" id="KW-1185">Reference proteome</keyword>
<comment type="subcellular location">
    <subcellularLocation>
        <location evidence="1">Cell membrane</location>
        <topology evidence="1">Multi-pass membrane protein</topology>
    </subcellularLocation>
</comment>
<evidence type="ECO:0000256" key="5">
    <source>
        <dbReference type="ARBA" id="ARBA00022725"/>
    </source>
</evidence>
<dbReference type="OrthoDB" id="8122682at2759"/>
<dbReference type="GO" id="GO:0005549">
    <property type="term" value="F:odorant binding"/>
    <property type="evidence" value="ECO:0007669"/>
    <property type="project" value="InterPro"/>
</dbReference>
<keyword evidence="7" id="KW-0472">Membrane</keyword>
<dbReference type="GO" id="GO:0007165">
    <property type="term" value="P:signal transduction"/>
    <property type="evidence" value="ECO:0007669"/>
    <property type="project" value="UniProtKB-KW"/>
</dbReference>
<gene>
    <name evidence="10" type="ORF">ILUMI_11352</name>
</gene>
<evidence type="ECO:0000256" key="9">
    <source>
        <dbReference type="ARBA" id="ARBA00023224"/>
    </source>
</evidence>
<evidence type="ECO:0000256" key="3">
    <source>
        <dbReference type="ARBA" id="ARBA00022606"/>
    </source>
</evidence>
<dbReference type="GO" id="GO:0005886">
    <property type="term" value="C:plasma membrane"/>
    <property type="evidence" value="ECO:0007669"/>
    <property type="project" value="UniProtKB-SubCell"/>
</dbReference>
<dbReference type="EMBL" id="VTPC01006586">
    <property type="protein sequence ID" value="KAF2894829.1"/>
    <property type="molecule type" value="Genomic_DNA"/>
</dbReference>
<dbReference type="Pfam" id="PF02949">
    <property type="entry name" value="7tm_6"/>
    <property type="match status" value="1"/>
</dbReference>
<evidence type="ECO:0000256" key="1">
    <source>
        <dbReference type="ARBA" id="ARBA00004651"/>
    </source>
</evidence>
<dbReference type="PANTHER" id="PTHR21137">
    <property type="entry name" value="ODORANT RECEPTOR"/>
    <property type="match status" value="1"/>
</dbReference>
<comment type="caution">
    <text evidence="10">The sequence shown here is derived from an EMBL/GenBank/DDBJ whole genome shotgun (WGS) entry which is preliminary data.</text>
</comment>
<keyword evidence="8" id="KW-0675">Receptor</keyword>
<evidence type="ECO:0000256" key="7">
    <source>
        <dbReference type="ARBA" id="ARBA00023136"/>
    </source>
</evidence>